<evidence type="ECO:0000313" key="1">
    <source>
        <dbReference type="EMBL" id="CEK84891.1"/>
    </source>
</evidence>
<accession>A0A0B7AXV7</accession>
<feature type="non-terminal residue" evidence="1">
    <location>
        <position position="60"/>
    </location>
</feature>
<sequence>MDIGLDNFPINSGWEKNDWTSNGNIKNTVERKLKNCSLALETINRKVTERQQYKCVENVL</sequence>
<dbReference type="AlphaFoldDB" id="A0A0B7AXV7"/>
<name>A0A0B7AXV7_9EUPU</name>
<gene>
    <name evidence="1" type="primary">ORF145084</name>
</gene>
<protein>
    <submittedName>
        <fullName evidence="1">Uncharacterized protein</fullName>
    </submittedName>
</protein>
<proteinExistence type="predicted"/>
<organism evidence="1">
    <name type="scientific">Arion vulgaris</name>
    <dbReference type="NCBI Taxonomy" id="1028688"/>
    <lineage>
        <taxon>Eukaryota</taxon>
        <taxon>Metazoa</taxon>
        <taxon>Spiralia</taxon>
        <taxon>Lophotrochozoa</taxon>
        <taxon>Mollusca</taxon>
        <taxon>Gastropoda</taxon>
        <taxon>Heterobranchia</taxon>
        <taxon>Euthyneura</taxon>
        <taxon>Panpulmonata</taxon>
        <taxon>Eupulmonata</taxon>
        <taxon>Stylommatophora</taxon>
        <taxon>Helicina</taxon>
        <taxon>Arionoidea</taxon>
        <taxon>Arionidae</taxon>
        <taxon>Arion</taxon>
    </lineage>
</organism>
<dbReference type="EMBL" id="HACG01038026">
    <property type="protein sequence ID" value="CEK84891.1"/>
    <property type="molecule type" value="Transcribed_RNA"/>
</dbReference>
<reference evidence="1" key="1">
    <citation type="submission" date="2014-12" db="EMBL/GenBank/DDBJ databases">
        <title>Insight into the proteome of Arion vulgaris.</title>
        <authorList>
            <person name="Aradska J."/>
            <person name="Bulat T."/>
            <person name="Smidak R."/>
            <person name="Sarate P."/>
            <person name="Gangsoo J."/>
            <person name="Sialana F."/>
            <person name="Bilban M."/>
            <person name="Lubec G."/>
        </authorList>
    </citation>
    <scope>NUCLEOTIDE SEQUENCE</scope>
    <source>
        <tissue evidence="1">Skin</tissue>
    </source>
</reference>